<evidence type="ECO:0000313" key="5">
    <source>
        <dbReference type="Proteomes" id="UP000239209"/>
    </source>
</evidence>
<dbReference type="GO" id="GO:0008202">
    <property type="term" value="P:steroid metabolic process"/>
    <property type="evidence" value="ECO:0007669"/>
    <property type="project" value="TreeGrafter"/>
</dbReference>
<sequence length="298" mass="31378">MTTSSETRDLVVVTGASTGMGAATARELAHRGFHVLAGVRRDSDGAALRSAHIEPVILDITDPDHVAALAARVTRDPRPLRALVNNAGVAGAGPIEATPLSAWRHIFEVNLFGHVAVTQALLPALVRSKGRVVNISSLNGKVSMAGYGPYAASKFALEAMSDALRNELAPHGVRVVVVEPGGVRTEMSRTGLTALSRLDAAMTPELNARYGDLMSAIPSHVAAFTKAGVTAEVAAKKIARAVTDGRPRTRYVIGATAAFLIRASRVLPDRVFDRMTTSDLRKHYPAGARGRTTAAHTG</sequence>
<dbReference type="Gene3D" id="3.40.50.720">
    <property type="entry name" value="NAD(P)-binding Rossmann-like Domain"/>
    <property type="match status" value="1"/>
</dbReference>
<evidence type="ECO:0000256" key="1">
    <source>
        <dbReference type="ARBA" id="ARBA00006484"/>
    </source>
</evidence>
<dbReference type="AlphaFoldDB" id="A0A2T0S4G1"/>
<reference evidence="4 5" key="1">
    <citation type="submission" date="2018-03" db="EMBL/GenBank/DDBJ databases">
        <title>Genomic Encyclopedia of Archaeal and Bacterial Type Strains, Phase II (KMG-II): from individual species to whole genera.</title>
        <authorList>
            <person name="Goeker M."/>
        </authorList>
    </citation>
    <scope>NUCLEOTIDE SEQUENCE [LARGE SCALE GENOMIC DNA]</scope>
    <source>
        <strain evidence="4 5">DSM 45348</strain>
    </source>
</reference>
<dbReference type="PROSITE" id="PS00061">
    <property type="entry name" value="ADH_SHORT"/>
    <property type="match status" value="1"/>
</dbReference>
<dbReference type="InterPro" id="IPR002347">
    <property type="entry name" value="SDR_fam"/>
</dbReference>
<evidence type="ECO:0000256" key="2">
    <source>
        <dbReference type="RuleBase" id="RU000363"/>
    </source>
</evidence>
<dbReference type="PANTHER" id="PTHR43313:SF1">
    <property type="entry name" value="3BETA-HYDROXYSTEROID DEHYDROGENASE DHS-16"/>
    <property type="match status" value="1"/>
</dbReference>
<accession>A0A2T0S4G1</accession>
<dbReference type="RefSeq" id="WP_106127736.1">
    <property type="nucleotide sequence ID" value="NZ_PVZG01000008.1"/>
</dbReference>
<proteinExistence type="inferred from homology"/>
<dbReference type="PANTHER" id="PTHR43313">
    <property type="entry name" value="SHORT-CHAIN DEHYDROGENASE/REDUCTASE FAMILY 9C"/>
    <property type="match status" value="1"/>
</dbReference>
<evidence type="ECO:0000259" key="3">
    <source>
        <dbReference type="SMART" id="SM00822"/>
    </source>
</evidence>
<dbReference type="SMART" id="SM00822">
    <property type="entry name" value="PKS_KR"/>
    <property type="match status" value="1"/>
</dbReference>
<evidence type="ECO:0000313" key="4">
    <source>
        <dbReference type="EMBL" id="PRY28282.1"/>
    </source>
</evidence>
<gene>
    <name evidence="4" type="ORF">CLV70_10874</name>
</gene>
<dbReference type="PRINTS" id="PR00081">
    <property type="entry name" value="GDHRDH"/>
</dbReference>
<dbReference type="GO" id="GO:0016491">
    <property type="term" value="F:oxidoreductase activity"/>
    <property type="evidence" value="ECO:0007669"/>
    <property type="project" value="TreeGrafter"/>
</dbReference>
<dbReference type="Pfam" id="PF00106">
    <property type="entry name" value="adh_short"/>
    <property type="match status" value="1"/>
</dbReference>
<dbReference type="Proteomes" id="UP000239209">
    <property type="component" value="Unassembled WGS sequence"/>
</dbReference>
<protein>
    <submittedName>
        <fullName evidence="4">Short-subunit dehydrogenase</fullName>
    </submittedName>
</protein>
<comment type="similarity">
    <text evidence="1 2">Belongs to the short-chain dehydrogenases/reductases (SDR) family.</text>
</comment>
<feature type="domain" description="Ketoreductase" evidence="3">
    <location>
        <begin position="9"/>
        <end position="184"/>
    </location>
</feature>
<dbReference type="InterPro" id="IPR057326">
    <property type="entry name" value="KR_dom"/>
</dbReference>
<dbReference type="EMBL" id="PVZG01000008">
    <property type="protein sequence ID" value="PRY28282.1"/>
    <property type="molecule type" value="Genomic_DNA"/>
</dbReference>
<dbReference type="InterPro" id="IPR020904">
    <property type="entry name" value="Sc_DH/Rdtase_CS"/>
</dbReference>
<comment type="caution">
    <text evidence="4">The sequence shown here is derived from an EMBL/GenBank/DDBJ whole genome shotgun (WGS) entry which is preliminary data.</text>
</comment>
<organism evidence="4 5">
    <name type="scientific">Pseudosporangium ferrugineum</name>
    <dbReference type="NCBI Taxonomy" id="439699"/>
    <lineage>
        <taxon>Bacteria</taxon>
        <taxon>Bacillati</taxon>
        <taxon>Actinomycetota</taxon>
        <taxon>Actinomycetes</taxon>
        <taxon>Micromonosporales</taxon>
        <taxon>Micromonosporaceae</taxon>
        <taxon>Pseudosporangium</taxon>
    </lineage>
</organism>
<dbReference type="InterPro" id="IPR036291">
    <property type="entry name" value="NAD(P)-bd_dom_sf"/>
</dbReference>
<dbReference type="OrthoDB" id="3178062at2"/>
<dbReference type="SUPFAM" id="SSF51735">
    <property type="entry name" value="NAD(P)-binding Rossmann-fold domains"/>
    <property type="match status" value="1"/>
</dbReference>
<keyword evidence="5" id="KW-1185">Reference proteome</keyword>
<dbReference type="PRINTS" id="PR00080">
    <property type="entry name" value="SDRFAMILY"/>
</dbReference>
<name>A0A2T0S4G1_9ACTN</name>
<dbReference type="CDD" id="cd05374">
    <property type="entry name" value="17beta-HSD-like_SDR_c"/>
    <property type="match status" value="1"/>
</dbReference>